<dbReference type="Pfam" id="PF11887">
    <property type="entry name" value="Mce4_CUP1"/>
    <property type="match status" value="1"/>
</dbReference>
<evidence type="ECO:0000313" key="4">
    <source>
        <dbReference type="EMBL" id="KLL11186.1"/>
    </source>
</evidence>
<feature type="region of interest" description="Disordered" evidence="1">
    <location>
        <begin position="373"/>
        <end position="408"/>
    </location>
</feature>
<gene>
    <name evidence="4" type="ORF">FrCorBMG51_13240</name>
</gene>
<comment type="caution">
    <text evidence="4">The sequence shown here is derived from an EMBL/GenBank/DDBJ whole genome shotgun (WGS) entry which is preliminary data.</text>
</comment>
<dbReference type="GO" id="GO:0051213">
    <property type="term" value="F:dioxygenase activity"/>
    <property type="evidence" value="ECO:0007669"/>
    <property type="project" value="UniProtKB-KW"/>
</dbReference>
<dbReference type="Pfam" id="PF02470">
    <property type="entry name" value="MlaD"/>
    <property type="match status" value="1"/>
</dbReference>
<evidence type="ECO:0000259" key="2">
    <source>
        <dbReference type="Pfam" id="PF02470"/>
    </source>
</evidence>
<dbReference type="InterPro" id="IPR003399">
    <property type="entry name" value="Mce/MlaD"/>
</dbReference>
<keyword evidence="5" id="KW-1185">Reference proteome</keyword>
<dbReference type="PANTHER" id="PTHR33371">
    <property type="entry name" value="INTERMEMBRANE PHOSPHOLIPID TRANSPORT SYSTEM BINDING PROTEIN MLAD-RELATED"/>
    <property type="match status" value="1"/>
</dbReference>
<dbReference type="PANTHER" id="PTHR33371:SF15">
    <property type="entry name" value="LIPOPROTEIN LPRN"/>
    <property type="match status" value="1"/>
</dbReference>
<dbReference type="InterPro" id="IPR052336">
    <property type="entry name" value="MlaD_Phospholipid_Transporter"/>
</dbReference>
<dbReference type="RefSeq" id="WP_047223364.1">
    <property type="nucleotide sequence ID" value="NZ_JWIO01000018.1"/>
</dbReference>
<evidence type="ECO:0000313" key="5">
    <source>
        <dbReference type="Proteomes" id="UP000035425"/>
    </source>
</evidence>
<sequence length="408" mass="43584">MRSRRLVVSAALVAAVVVGALLWRADDNYEVTVVMPSAAQLADRSPVWINGFGAGSVKELETKNGKALVTIALNKKYAPLHDGTTSRVEWNSAIGERMLTLYPGPATNARIPEHGLIESESKQIEVDQVLAALDKPTRDRVSSLLTELNQTVDGREPDLNATIRSAGSSVQALGEILEAVGRDGPAIRALVTQLQQMMAIGADHRQELASVVSDLTSATGAVAGQQQQLSEGLRELPSTLQTAKGTLDRVPTAGEPTIALLQDLRPATSRLPSVAKNLSPVLTELRPSLAQLRPTVVSAQALLQETPGLIDTSHEVVPPVTQLVNSLQPAVAFLRPYTPEAVGWFHNWGQAFAHYDGQGHLWSGLLAPGTNMINESPVQLPGSRRDPEPYPGQPVGQPWVDATGSGIR</sequence>
<organism evidence="4 5">
    <name type="scientific">Protofrankia coriariae</name>
    <dbReference type="NCBI Taxonomy" id="1562887"/>
    <lineage>
        <taxon>Bacteria</taxon>
        <taxon>Bacillati</taxon>
        <taxon>Actinomycetota</taxon>
        <taxon>Actinomycetes</taxon>
        <taxon>Frankiales</taxon>
        <taxon>Frankiaceae</taxon>
        <taxon>Protofrankia</taxon>
    </lineage>
</organism>
<evidence type="ECO:0000259" key="3">
    <source>
        <dbReference type="Pfam" id="PF11887"/>
    </source>
</evidence>
<keyword evidence="4" id="KW-0223">Dioxygenase</keyword>
<dbReference type="EMBL" id="JWIO01000018">
    <property type="protein sequence ID" value="KLL11186.1"/>
    <property type="molecule type" value="Genomic_DNA"/>
</dbReference>
<protein>
    <submittedName>
        <fullName evidence="4">Aromatic ring-opening dioxygenase LigA</fullName>
    </submittedName>
</protein>
<keyword evidence="4" id="KW-0560">Oxidoreductase</keyword>
<evidence type="ECO:0000256" key="1">
    <source>
        <dbReference type="SAM" id="MobiDB-lite"/>
    </source>
</evidence>
<name>A0ABR5F390_9ACTN</name>
<feature type="domain" description="Mce/MlaD" evidence="2">
    <location>
        <begin position="28"/>
        <end position="104"/>
    </location>
</feature>
<proteinExistence type="predicted"/>
<dbReference type="Proteomes" id="UP000035425">
    <property type="component" value="Unassembled WGS sequence"/>
</dbReference>
<reference evidence="4 5" key="1">
    <citation type="submission" date="2014-12" db="EMBL/GenBank/DDBJ databases">
        <title>Frankia sp. BMG5.1 draft genome.</title>
        <authorList>
            <person name="Gtari M."/>
            <person name="Ghodhbane-Gtari F."/>
            <person name="Nouioui I."/>
            <person name="Ktari A."/>
            <person name="Hezbri K."/>
            <person name="Mimouni W."/>
            <person name="Sbissi I."/>
            <person name="Ayari A."/>
            <person name="Yamanaka T."/>
            <person name="Normand P."/>
            <person name="Tisa L.S."/>
            <person name="Boudabous A."/>
        </authorList>
    </citation>
    <scope>NUCLEOTIDE SEQUENCE [LARGE SCALE GENOMIC DNA]</scope>
    <source>
        <strain evidence="4 5">BMG5.1</strain>
    </source>
</reference>
<dbReference type="InterPro" id="IPR024516">
    <property type="entry name" value="Mce_C"/>
</dbReference>
<feature type="domain" description="Mammalian cell entry C-terminal" evidence="3">
    <location>
        <begin position="109"/>
        <end position="285"/>
    </location>
</feature>
<accession>A0ABR5F390</accession>